<organism evidence="1 2">
    <name type="scientific">Fragilariopsis cylindrus CCMP1102</name>
    <dbReference type="NCBI Taxonomy" id="635003"/>
    <lineage>
        <taxon>Eukaryota</taxon>
        <taxon>Sar</taxon>
        <taxon>Stramenopiles</taxon>
        <taxon>Ochrophyta</taxon>
        <taxon>Bacillariophyta</taxon>
        <taxon>Bacillariophyceae</taxon>
        <taxon>Bacillariophycidae</taxon>
        <taxon>Bacillariales</taxon>
        <taxon>Bacillariaceae</taxon>
        <taxon>Fragilariopsis</taxon>
    </lineage>
</organism>
<dbReference type="Proteomes" id="UP000095751">
    <property type="component" value="Unassembled WGS sequence"/>
</dbReference>
<dbReference type="EMBL" id="KV784357">
    <property type="protein sequence ID" value="OEU17225.1"/>
    <property type="molecule type" value="Genomic_DNA"/>
</dbReference>
<dbReference type="InParanoid" id="A0A1E7FGS0"/>
<evidence type="ECO:0000313" key="1">
    <source>
        <dbReference type="EMBL" id="OEU17225.1"/>
    </source>
</evidence>
<sequence>MYRGIGTPTICQYLAQFNESGTTFPLCFIVWMTPRLRGKGKVGVPDLYQIKRKATLIDTVEQYFIELYLFCPVLQRFSRSIMSSLIPGIVFRETNFDPVNNLPKYKQPCT</sequence>
<gene>
    <name evidence="1" type="ORF">FRACYDRAFT_237638</name>
</gene>
<accession>A0A1E7FGS0</accession>
<keyword evidence="2" id="KW-1185">Reference proteome</keyword>
<dbReference type="KEGG" id="fcy:FRACYDRAFT_237638"/>
<proteinExistence type="predicted"/>
<reference evidence="1 2" key="1">
    <citation type="submission" date="2016-09" db="EMBL/GenBank/DDBJ databases">
        <title>Extensive genetic diversity and differential bi-allelic expression allows diatom success in the polar Southern Ocean.</title>
        <authorList>
            <consortium name="DOE Joint Genome Institute"/>
            <person name="Mock T."/>
            <person name="Otillar R.P."/>
            <person name="Strauss J."/>
            <person name="Dupont C."/>
            <person name="Frickenhaus S."/>
            <person name="Maumus F."/>
            <person name="Mcmullan M."/>
            <person name="Sanges R."/>
            <person name="Schmutz J."/>
            <person name="Toseland A."/>
            <person name="Valas R."/>
            <person name="Veluchamy A."/>
            <person name="Ward B.J."/>
            <person name="Allen A."/>
            <person name="Barry K."/>
            <person name="Falciatore A."/>
            <person name="Ferrante M."/>
            <person name="Fortunato A.E."/>
            <person name="Gloeckner G."/>
            <person name="Gruber A."/>
            <person name="Hipkin R."/>
            <person name="Janech M."/>
            <person name="Kroth P."/>
            <person name="Leese F."/>
            <person name="Lindquist E."/>
            <person name="Lyon B.R."/>
            <person name="Martin J."/>
            <person name="Mayer C."/>
            <person name="Parker M."/>
            <person name="Quesneville H."/>
            <person name="Raymond J."/>
            <person name="Uhlig C."/>
            <person name="Valentin K.U."/>
            <person name="Worden A.Z."/>
            <person name="Armbrust E.V."/>
            <person name="Bowler C."/>
            <person name="Green B."/>
            <person name="Moulton V."/>
            <person name="Van Oosterhout C."/>
            <person name="Grigoriev I."/>
        </authorList>
    </citation>
    <scope>NUCLEOTIDE SEQUENCE [LARGE SCALE GENOMIC DNA]</scope>
    <source>
        <strain evidence="1 2">CCMP1102</strain>
    </source>
</reference>
<evidence type="ECO:0000313" key="2">
    <source>
        <dbReference type="Proteomes" id="UP000095751"/>
    </source>
</evidence>
<dbReference type="AlphaFoldDB" id="A0A1E7FGS0"/>
<name>A0A1E7FGS0_9STRA</name>
<protein>
    <submittedName>
        <fullName evidence="1">Uncharacterized protein</fullName>
    </submittedName>
</protein>